<organism evidence="2 3">
    <name type="scientific">Paenibacillus baimaensis</name>
    <dbReference type="NCBI Taxonomy" id="2982185"/>
    <lineage>
        <taxon>Bacteria</taxon>
        <taxon>Bacillati</taxon>
        <taxon>Bacillota</taxon>
        <taxon>Bacilli</taxon>
        <taxon>Bacillales</taxon>
        <taxon>Paenibacillaceae</taxon>
        <taxon>Paenibacillus</taxon>
    </lineage>
</organism>
<keyword evidence="3" id="KW-1185">Reference proteome</keyword>
<protein>
    <submittedName>
        <fullName evidence="2">Nickel-dependent lactate racemase</fullName>
    </submittedName>
</protein>
<evidence type="ECO:0000313" key="3">
    <source>
        <dbReference type="Proteomes" id="UP001652445"/>
    </source>
</evidence>
<dbReference type="Proteomes" id="UP001652445">
    <property type="component" value="Unassembled WGS sequence"/>
</dbReference>
<accession>A0ABT2U8K3</accession>
<name>A0ABT2U8K3_9BACL</name>
<dbReference type="Gene3D" id="3.40.50.11440">
    <property type="match status" value="1"/>
</dbReference>
<proteinExistence type="predicted"/>
<dbReference type="RefSeq" id="WP_262682462.1">
    <property type="nucleotide sequence ID" value="NZ_JAOQIO010000007.1"/>
</dbReference>
<gene>
    <name evidence="2" type="ORF">OB236_02125</name>
</gene>
<feature type="domain" description="LarA-like N-terminal" evidence="1">
    <location>
        <begin position="20"/>
        <end position="149"/>
    </location>
</feature>
<evidence type="ECO:0000259" key="1">
    <source>
        <dbReference type="Pfam" id="PF09861"/>
    </source>
</evidence>
<dbReference type="Pfam" id="PF09861">
    <property type="entry name" value="Lar_N"/>
    <property type="match status" value="1"/>
</dbReference>
<dbReference type="EMBL" id="JAOQIO010000007">
    <property type="protein sequence ID" value="MCU6790915.1"/>
    <property type="molecule type" value="Genomic_DNA"/>
</dbReference>
<sequence length="422" mass="46244">MLLPKFVKVKQHFNGPKIDDIEAEISKQMEAIRLSDKVKPGMKVAITAGSRGIANIALIIKNVVNELKKLGVEPRIIPTMGSHGGATAEGQIEVLEGLGVTEDYCGAPILSSMEVTQIGETPAGLAVYADNNILASDAVIVIARIKVHTDFKSSQWIESGIVKMAAIGIGKHKQALLLHSYGIHGIRDLMPAVGQVTLDKLNVLFGLGIVENAFDQTAIIEAIEAKQIVEREQALLKISKSMMPKLPVDDIDVLFVDEIGKNYSGTGMDTNIIGRMRILGEEELDSPRIKYIVASDLSEPSHGNALGMGLADLTTKRFFDKIDMKITNENVITSSFIMRGMIPMVIDNDREALHVALRCNWGIESSQARIVRVPNTLHLKYVYVSEALVPEIQKLSHIEILGQPKPLQFDENGYLPKMAEHD</sequence>
<reference evidence="2 3" key="1">
    <citation type="submission" date="2022-09" db="EMBL/GenBank/DDBJ databases">
        <authorList>
            <person name="Han X.L."/>
            <person name="Wang Q."/>
            <person name="Lu T."/>
        </authorList>
    </citation>
    <scope>NUCLEOTIDE SEQUENCE [LARGE SCALE GENOMIC DNA]</scope>
    <source>
        <strain evidence="2 3">WQ 127069</strain>
    </source>
</reference>
<comment type="caution">
    <text evidence="2">The sequence shown here is derived from an EMBL/GenBank/DDBJ whole genome shotgun (WGS) entry which is preliminary data.</text>
</comment>
<dbReference type="InterPro" id="IPR018657">
    <property type="entry name" value="LarA-like_N"/>
</dbReference>
<evidence type="ECO:0000313" key="2">
    <source>
        <dbReference type="EMBL" id="MCU6790915.1"/>
    </source>
</evidence>